<proteinExistence type="predicted"/>
<protein>
    <recommendedName>
        <fullName evidence="2">Stc1 domain-containing protein</fullName>
    </recommendedName>
</protein>
<dbReference type="Pfam" id="PF12898">
    <property type="entry name" value="Stc1"/>
    <property type="match status" value="1"/>
</dbReference>
<keyword evidence="4" id="KW-1185">Reference proteome</keyword>
<gene>
    <name evidence="3" type="ORF">CONCODRAFT_168287</name>
</gene>
<evidence type="ECO:0000256" key="1">
    <source>
        <dbReference type="SAM" id="MobiDB-lite"/>
    </source>
</evidence>
<evidence type="ECO:0000313" key="3">
    <source>
        <dbReference type="EMBL" id="KXN66567.1"/>
    </source>
</evidence>
<evidence type="ECO:0000313" key="4">
    <source>
        <dbReference type="Proteomes" id="UP000070444"/>
    </source>
</evidence>
<feature type="region of interest" description="Disordered" evidence="1">
    <location>
        <begin position="112"/>
        <end position="137"/>
    </location>
</feature>
<dbReference type="OrthoDB" id="3514033at2759"/>
<dbReference type="Proteomes" id="UP000070444">
    <property type="component" value="Unassembled WGS sequence"/>
</dbReference>
<accession>A0A137NUY5</accession>
<feature type="domain" description="Stc1" evidence="2">
    <location>
        <begin position="26"/>
        <end position="106"/>
    </location>
</feature>
<dbReference type="InterPro" id="IPR024630">
    <property type="entry name" value="Stc1"/>
</dbReference>
<name>A0A137NUY5_CONC2</name>
<evidence type="ECO:0000259" key="2">
    <source>
        <dbReference type="Pfam" id="PF12898"/>
    </source>
</evidence>
<sequence length="298" mass="33807">MPKSKKNVCLFGNSISYTFTREDLTCNICKNKYDETGFSNIKIKKLAIELKKYKGVGPRPKIICRKCTQQPRTHLTCFNCGIKKPLVEYSKTQRGSNGIARCLDCMKQCFQDSQTPSGSETSDISGPDISNYSNSLIPPQENTSSNIDYPIISNNSTTINSPLPFIYNINEPLSQEIKYSSKFNSIPPCNFDTYSVFQLIGRKNPLPPSQEYIFLNFSEIQEKQDSIHIESEHNPNTVPDSSLQFFNLPNTLDRVKCYSITSYDIASKMPMASISIHDITIDHISLLDKYDFCADYEE</sequence>
<dbReference type="AlphaFoldDB" id="A0A137NUY5"/>
<reference evidence="3 4" key="1">
    <citation type="journal article" date="2015" name="Genome Biol. Evol.">
        <title>Phylogenomic analyses indicate that early fungi evolved digesting cell walls of algal ancestors of land plants.</title>
        <authorList>
            <person name="Chang Y."/>
            <person name="Wang S."/>
            <person name="Sekimoto S."/>
            <person name="Aerts A.L."/>
            <person name="Choi C."/>
            <person name="Clum A."/>
            <person name="LaButti K.M."/>
            <person name="Lindquist E.A."/>
            <person name="Yee Ngan C."/>
            <person name="Ohm R.A."/>
            <person name="Salamov A.A."/>
            <person name="Grigoriev I.V."/>
            <person name="Spatafora J.W."/>
            <person name="Berbee M.L."/>
        </authorList>
    </citation>
    <scope>NUCLEOTIDE SEQUENCE [LARGE SCALE GENOMIC DNA]</scope>
    <source>
        <strain evidence="3 4">NRRL 28638</strain>
    </source>
</reference>
<dbReference type="EMBL" id="KQ964710">
    <property type="protein sequence ID" value="KXN66567.1"/>
    <property type="molecule type" value="Genomic_DNA"/>
</dbReference>
<organism evidence="3 4">
    <name type="scientific">Conidiobolus coronatus (strain ATCC 28846 / CBS 209.66 / NRRL 28638)</name>
    <name type="common">Delacroixia coronata</name>
    <dbReference type="NCBI Taxonomy" id="796925"/>
    <lineage>
        <taxon>Eukaryota</taxon>
        <taxon>Fungi</taxon>
        <taxon>Fungi incertae sedis</taxon>
        <taxon>Zoopagomycota</taxon>
        <taxon>Entomophthoromycotina</taxon>
        <taxon>Entomophthoromycetes</taxon>
        <taxon>Entomophthorales</taxon>
        <taxon>Ancylistaceae</taxon>
        <taxon>Conidiobolus</taxon>
    </lineage>
</organism>